<dbReference type="PROSITE" id="PS50283">
    <property type="entry name" value="NA_SOLUT_SYMP_3"/>
    <property type="match status" value="1"/>
</dbReference>
<reference evidence="13 14" key="1">
    <citation type="submission" date="2018-11" db="EMBL/GenBank/DDBJ databases">
        <authorList>
            <person name="Na S.W."/>
            <person name="Baik M."/>
        </authorList>
    </citation>
    <scope>NUCLEOTIDE SEQUENCE [LARGE SCALE GENOMIC DNA]</scope>
    <source>
        <strain evidence="13 14">E39</strain>
    </source>
</reference>
<comment type="similarity">
    <text evidence="2 11">Belongs to the sodium:solute symporter (SSF) (TC 2.A.21) family.</text>
</comment>
<keyword evidence="10" id="KW-0739">Sodium transport</keyword>
<evidence type="ECO:0000256" key="12">
    <source>
        <dbReference type="SAM" id="Phobius"/>
    </source>
</evidence>
<organism evidence="13 14">
    <name type="scientific">Pseudoprevotella muciniphila</name>
    <dbReference type="NCBI Taxonomy" id="2133944"/>
    <lineage>
        <taxon>Bacteria</taxon>
        <taxon>Pseudomonadati</taxon>
        <taxon>Bacteroidota</taxon>
        <taxon>Bacteroidia</taxon>
        <taxon>Bacteroidales</taxon>
        <taxon>Prevotellaceae</taxon>
        <taxon>Pseudoprevotella</taxon>
    </lineage>
</organism>
<feature type="transmembrane region" description="Helical" evidence="12">
    <location>
        <begin position="117"/>
        <end position="138"/>
    </location>
</feature>
<evidence type="ECO:0000313" key="13">
    <source>
        <dbReference type="EMBL" id="QFQ12560.1"/>
    </source>
</evidence>
<keyword evidence="14" id="KW-1185">Reference proteome</keyword>
<keyword evidence="3" id="KW-0813">Transport</keyword>
<evidence type="ECO:0000256" key="4">
    <source>
        <dbReference type="ARBA" id="ARBA00022475"/>
    </source>
</evidence>
<protein>
    <submittedName>
        <fullName evidence="13">Sodium:solute symporter</fullName>
    </submittedName>
</protein>
<feature type="transmembrane region" description="Helical" evidence="12">
    <location>
        <begin position="452"/>
        <end position="475"/>
    </location>
</feature>
<evidence type="ECO:0000256" key="8">
    <source>
        <dbReference type="ARBA" id="ARBA00023065"/>
    </source>
</evidence>
<dbReference type="GO" id="GO:0006814">
    <property type="term" value="P:sodium ion transport"/>
    <property type="evidence" value="ECO:0007669"/>
    <property type="project" value="UniProtKB-KW"/>
</dbReference>
<evidence type="ECO:0000256" key="5">
    <source>
        <dbReference type="ARBA" id="ARBA00022692"/>
    </source>
</evidence>
<dbReference type="PANTHER" id="PTHR42985">
    <property type="entry name" value="SODIUM-COUPLED MONOCARBOXYLATE TRANSPORTER"/>
    <property type="match status" value="1"/>
</dbReference>
<feature type="transmembrane region" description="Helical" evidence="12">
    <location>
        <begin position="72"/>
        <end position="96"/>
    </location>
</feature>
<dbReference type="OrthoDB" id="891563at2"/>
<feature type="transmembrane region" description="Helical" evidence="12">
    <location>
        <begin position="373"/>
        <end position="391"/>
    </location>
</feature>
<keyword evidence="9 12" id="KW-0472">Membrane</keyword>
<sequence>MTGLIMLFTLLAYFSLLLWISYRMRNSGSNDAFFRAGRHSSWGMVAFGMIGASISGVSFVSVPGWVNKTDMTYLQMCAGFFFGYLLVAFVLLPMYYRLKLTSIYSYLRTRFGASAQTTGASFFVMSRLTGAAARLYLACVVLQEFVSEPLGVPFSLTVIIVLVLIWLYTRRSGMKTIVHTDALQTLCLLLALVVMFVIVIVKMDLSTQGIIDVVNNSGMNQVFCWEIGSKQYFWWQFLSGIFVVVVMTGLDQDMMQKNLTCRSLRDAQKDMCAYGICFLPVNFLFLVLGILLYTFANQHAVTATGDELMPALVKSGLLGNVVIIPFAIGIVSAAFSSADSAMTSLTTSICIDILGVEQKGRSKPDAERIRKRVHIAVVLAFLTFILLFRVLSSQNVINTIYVMASYTYGPLLGLYAFGMFTKRTVRRKSIPYICIAAPLICAALDYSSPRLWGYTFGYELLMLNGLITFMALYLASIGKELTPSHETL</sequence>
<dbReference type="AlphaFoldDB" id="A0A5P8E6N3"/>
<dbReference type="Pfam" id="PF00474">
    <property type="entry name" value="SSF"/>
    <property type="match status" value="1"/>
</dbReference>
<evidence type="ECO:0000256" key="7">
    <source>
        <dbReference type="ARBA" id="ARBA00023053"/>
    </source>
</evidence>
<dbReference type="Gene3D" id="1.20.1730.10">
    <property type="entry name" value="Sodium/glucose cotransporter"/>
    <property type="match status" value="1"/>
</dbReference>
<gene>
    <name evidence="13" type="ORF">C7Y71_005775</name>
</gene>
<dbReference type="GO" id="GO:0005886">
    <property type="term" value="C:plasma membrane"/>
    <property type="evidence" value="ECO:0007669"/>
    <property type="project" value="UniProtKB-SubCell"/>
</dbReference>
<keyword evidence="8" id="KW-0406">Ion transport</keyword>
<evidence type="ECO:0000256" key="6">
    <source>
        <dbReference type="ARBA" id="ARBA00022989"/>
    </source>
</evidence>
<dbReference type="KEGG" id="alq:C7Y71_005775"/>
<evidence type="ECO:0000256" key="2">
    <source>
        <dbReference type="ARBA" id="ARBA00006434"/>
    </source>
</evidence>
<dbReference type="CDD" id="cd10326">
    <property type="entry name" value="SLC5sbd_NIS-like"/>
    <property type="match status" value="1"/>
</dbReference>
<feature type="transmembrane region" description="Helical" evidence="12">
    <location>
        <begin position="397"/>
        <end position="417"/>
    </location>
</feature>
<comment type="subcellular location">
    <subcellularLocation>
        <location evidence="1">Cell membrane</location>
        <topology evidence="1">Multi-pass membrane protein</topology>
    </subcellularLocation>
</comment>
<keyword evidence="6 12" id="KW-1133">Transmembrane helix</keyword>
<keyword evidence="5 12" id="KW-0812">Transmembrane</keyword>
<accession>A0A5P8E6N3</accession>
<dbReference type="PANTHER" id="PTHR42985:SF47">
    <property type="entry name" value="INTEGRAL MEMBRANE TRANSPORT PROTEIN"/>
    <property type="match status" value="1"/>
</dbReference>
<dbReference type="GO" id="GO:0015293">
    <property type="term" value="F:symporter activity"/>
    <property type="evidence" value="ECO:0007669"/>
    <property type="project" value="TreeGrafter"/>
</dbReference>
<dbReference type="RefSeq" id="WP_111897427.1">
    <property type="nucleotide sequence ID" value="NZ_CP033459.1"/>
</dbReference>
<feature type="transmembrane region" description="Helical" evidence="12">
    <location>
        <begin position="6"/>
        <end position="22"/>
    </location>
</feature>
<dbReference type="EMBL" id="CP033459">
    <property type="protein sequence ID" value="QFQ12560.1"/>
    <property type="molecule type" value="Genomic_DNA"/>
</dbReference>
<dbReference type="InterPro" id="IPR051163">
    <property type="entry name" value="Sodium:Solute_Symporter_SSF"/>
</dbReference>
<dbReference type="Proteomes" id="UP000249375">
    <property type="component" value="Chromosome"/>
</dbReference>
<evidence type="ECO:0000256" key="10">
    <source>
        <dbReference type="ARBA" id="ARBA00023201"/>
    </source>
</evidence>
<name>A0A5P8E6N3_9BACT</name>
<feature type="transmembrane region" description="Helical" evidence="12">
    <location>
        <begin position="42"/>
        <end position="66"/>
    </location>
</feature>
<dbReference type="InterPro" id="IPR001734">
    <property type="entry name" value="Na/solute_symporter"/>
</dbReference>
<feature type="transmembrane region" description="Helical" evidence="12">
    <location>
        <begin position="271"/>
        <end position="296"/>
    </location>
</feature>
<feature type="transmembrane region" description="Helical" evidence="12">
    <location>
        <begin position="181"/>
        <end position="201"/>
    </location>
</feature>
<evidence type="ECO:0000256" key="3">
    <source>
        <dbReference type="ARBA" id="ARBA00022448"/>
    </source>
</evidence>
<evidence type="ECO:0000256" key="9">
    <source>
        <dbReference type="ARBA" id="ARBA00023136"/>
    </source>
</evidence>
<keyword evidence="7" id="KW-0915">Sodium</keyword>
<evidence type="ECO:0000256" key="11">
    <source>
        <dbReference type="RuleBase" id="RU362091"/>
    </source>
</evidence>
<keyword evidence="4" id="KW-1003">Cell membrane</keyword>
<feature type="transmembrane region" description="Helical" evidence="12">
    <location>
        <begin position="316"/>
        <end position="335"/>
    </location>
</feature>
<evidence type="ECO:0000256" key="1">
    <source>
        <dbReference type="ARBA" id="ARBA00004651"/>
    </source>
</evidence>
<feature type="transmembrane region" description="Helical" evidence="12">
    <location>
        <begin position="150"/>
        <end position="169"/>
    </location>
</feature>
<evidence type="ECO:0000313" key="14">
    <source>
        <dbReference type="Proteomes" id="UP000249375"/>
    </source>
</evidence>
<dbReference type="InterPro" id="IPR038377">
    <property type="entry name" value="Na/Glc_symporter_sf"/>
</dbReference>
<feature type="transmembrane region" description="Helical" evidence="12">
    <location>
        <begin position="232"/>
        <end position="250"/>
    </location>
</feature>
<proteinExistence type="inferred from homology"/>